<proteinExistence type="predicted"/>
<accession>A0ABR4I0S3</accession>
<evidence type="ECO:0000313" key="1">
    <source>
        <dbReference type="EMBL" id="KAL2821326.1"/>
    </source>
</evidence>
<dbReference type="EMBL" id="JBFXLS010000064">
    <property type="protein sequence ID" value="KAL2821326.1"/>
    <property type="molecule type" value="Genomic_DNA"/>
</dbReference>
<protein>
    <submittedName>
        <fullName evidence="1">Uncharacterized protein</fullName>
    </submittedName>
</protein>
<name>A0ABR4I0S3_9EURO</name>
<gene>
    <name evidence="1" type="ORF">BDW59DRAFT_164209</name>
</gene>
<sequence>MPQAQPSPFVAEFYNSLAQLQPSSHLKWYQTAIVALGAPYYPEEIPTLYKLLLERYIPKESQFNETQKIREEYYQFILSSMSASLIPNLASTIDDRREAPAGSLLPFLNSLTGIEKAGATAEEAEWGKYNPLNSW</sequence>
<keyword evidence="2" id="KW-1185">Reference proteome</keyword>
<organism evidence="1 2">
    <name type="scientific">Aspergillus cavernicola</name>
    <dbReference type="NCBI Taxonomy" id="176166"/>
    <lineage>
        <taxon>Eukaryota</taxon>
        <taxon>Fungi</taxon>
        <taxon>Dikarya</taxon>
        <taxon>Ascomycota</taxon>
        <taxon>Pezizomycotina</taxon>
        <taxon>Eurotiomycetes</taxon>
        <taxon>Eurotiomycetidae</taxon>
        <taxon>Eurotiales</taxon>
        <taxon>Aspergillaceae</taxon>
        <taxon>Aspergillus</taxon>
        <taxon>Aspergillus subgen. Nidulantes</taxon>
    </lineage>
</organism>
<evidence type="ECO:0000313" key="2">
    <source>
        <dbReference type="Proteomes" id="UP001610335"/>
    </source>
</evidence>
<reference evidence="1 2" key="1">
    <citation type="submission" date="2024-07" db="EMBL/GenBank/DDBJ databases">
        <title>Section-level genome sequencing and comparative genomics of Aspergillus sections Usti and Cavernicolus.</title>
        <authorList>
            <consortium name="Lawrence Berkeley National Laboratory"/>
            <person name="Nybo J.L."/>
            <person name="Vesth T.C."/>
            <person name="Theobald S."/>
            <person name="Frisvad J.C."/>
            <person name="Larsen T.O."/>
            <person name="Kjaerboelling I."/>
            <person name="Rothschild-Mancinelli K."/>
            <person name="Lyhne E.K."/>
            <person name="Kogle M.E."/>
            <person name="Barry K."/>
            <person name="Clum A."/>
            <person name="Na H."/>
            <person name="Ledsgaard L."/>
            <person name="Lin J."/>
            <person name="Lipzen A."/>
            <person name="Kuo A."/>
            <person name="Riley R."/>
            <person name="Mondo S."/>
            <person name="LaButti K."/>
            <person name="Haridas S."/>
            <person name="Pangalinan J."/>
            <person name="Salamov A.A."/>
            <person name="Simmons B.A."/>
            <person name="Magnuson J.K."/>
            <person name="Chen J."/>
            <person name="Drula E."/>
            <person name="Henrissat B."/>
            <person name="Wiebenga A."/>
            <person name="Lubbers R.J."/>
            <person name="Gomes A.C."/>
            <person name="Makela M.R."/>
            <person name="Stajich J."/>
            <person name="Grigoriev I.V."/>
            <person name="Mortensen U.H."/>
            <person name="De vries R.P."/>
            <person name="Baker S.E."/>
            <person name="Andersen M.R."/>
        </authorList>
    </citation>
    <scope>NUCLEOTIDE SEQUENCE [LARGE SCALE GENOMIC DNA]</scope>
    <source>
        <strain evidence="1 2">CBS 600.67</strain>
    </source>
</reference>
<dbReference type="Proteomes" id="UP001610335">
    <property type="component" value="Unassembled WGS sequence"/>
</dbReference>
<comment type="caution">
    <text evidence="1">The sequence shown here is derived from an EMBL/GenBank/DDBJ whole genome shotgun (WGS) entry which is preliminary data.</text>
</comment>